<proteinExistence type="predicted"/>
<organism evidence="1 2">
    <name type="scientific">Datura stramonium</name>
    <name type="common">Jimsonweed</name>
    <name type="synonym">Common thornapple</name>
    <dbReference type="NCBI Taxonomy" id="4076"/>
    <lineage>
        <taxon>Eukaryota</taxon>
        <taxon>Viridiplantae</taxon>
        <taxon>Streptophyta</taxon>
        <taxon>Embryophyta</taxon>
        <taxon>Tracheophyta</taxon>
        <taxon>Spermatophyta</taxon>
        <taxon>Magnoliopsida</taxon>
        <taxon>eudicotyledons</taxon>
        <taxon>Gunneridae</taxon>
        <taxon>Pentapetalae</taxon>
        <taxon>asterids</taxon>
        <taxon>lamiids</taxon>
        <taxon>Solanales</taxon>
        <taxon>Solanaceae</taxon>
        <taxon>Solanoideae</taxon>
        <taxon>Datureae</taxon>
        <taxon>Datura</taxon>
    </lineage>
</organism>
<accession>A0ABS8WQP1</accession>
<evidence type="ECO:0000313" key="1">
    <source>
        <dbReference type="EMBL" id="MCE3052304.1"/>
    </source>
</evidence>
<sequence length="114" mass="13252">MVEEDISISKDEPKYHNYGIEEEKKLKRKSLQAQQLEVYGNHHDGISRLVEDFLKEHAEQSQEVELLEIATQILEAKLNNVMIEACNVQHQMVMGSSFESSLNEEEVKMDFEEL</sequence>
<keyword evidence="2" id="KW-1185">Reference proteome</keyword>
<dbReference type="EMBL" id="JACEIK010009420">
    <property type="protein sequence ID" value="MCE3052304.1"/>
    <property type="molecule type" value="Genomic_DNA"/>
</dbReference>
<reference evidence="1 2" key="1">
    <citation type="journal article" date="2021" name="BMC Genomics">
        <title>Datura genome reveals duplications of psychoactive alkaloid biosynthetic genes and high mutation rate following tissue culture.</title>
        <authorList>
            <person name="Rajewski A."/>
            <person name="Carter-House D."/>
            <person name="Stajich J."/>
            <person name="Litt A."/>
        </authorList>
    </citation>
    <scope>NUCLEOTIDE SEQUENCE [LARGE SCALE GENOMIC DNA]</scope>
    <source>
        <strain evidence="1">AR-01</strain>
    </source>
</reference>
<dbReference type="Proteomes" id="UP000823775">
    <property type="component" value="Unassembled WGS sequence"/>
</dbReference>
<feature type="non-terminal residue" evidence="1">
    <location>
        <position position="114"/>
    </location>
</feature>
<gene>
    <name evidence="1" type="ORF">HAX54_052187</name>
</gene>
<evidence type="ECO:0000313" key="2">
    <source>
        <dbReference type="Proteomes" id="UP000823775"/>
    </source>
</evidence>
<comment type="caution">
    <text evidence="1">The sequence shown here is derived from an EMBL/GenBank/DDBJ whole genome shotgun (WGS) entry which is preliminary data.</text>
</comment>
<protein>
    <submittedName>
        <fullName evidence="1">Uncharacterized protein</fullName>
    </submittedName>
</protein>
<name>A0ABS8WQP1_DATST</name>